<dbReference type="PANTHER" id="PTHR43113:SF1">
    <property type="entry name" value="1,4-DIHYDROXY-2-NAPHTHOYL-COA SYNTHASE, PEROXISOMAL"/>
    <property type="match status" value="1"/>
</dbReference>
<gene>
    <name evidence="2" type="ORF">BECKTC1821D_GA0114238_102119</name>
</gene>
<dbReference type="GO" id="GO:0008935">
    <property type="term" value="F:1,4-dihydroxy-2-naphthoyl-CoA synthase activity"/>
    <property type="evidence" value="ECO:0007669"/>
    <property type="project" value="TreeGrafter"/>
</dbReference>
<reference evidence="2" key="1">
    <citation type="submission" date="2019-02" db="EMBL/GenBank/DDBJ databases">
        <authorList>
            <person name="Gruber-Vodicka R. H."/>
            <person name="Seah K. B. B."/>
        </authorList>
    </citation>
    <scope>NUCLEOTIDE SEQUENCE</scope>
    <source>
        <strain evidence="2">BECK_BZ123</strain>
    </source>
</reference>
<dbReference type="InterPro" id="IPR029045">
    <property type="entry name" value="ClpP/crotonase-like_dom_sf"/>
</dbReference>
<name>A0A450YT96_9GAMM</name>
<sequence>MFFLGFDYNARDAYEMGMVNKVVPHRELEETGLEWGKLINSKSPTAMRMLKFGFNLIDDGLVGQQIFAGEATRLAYGMPEAQEGRDAFVEKREKDFSVFPWHY</sequence>
<dbReference type="Gene3D" id="3.90.226.10">
    <property type="entry name" value="2-enoyl-CoA Hydratase, Chain A, domain 1"/>
    <property type="match status" value="1"/>
</dbReference>
<accession>A0A450YT96</accession>
<dbReference type="InterPro" id="IPR001753">
    <property type="entry name" value="Enoyl-CoA_hydra/iso"/>
</dbReference>
<dbReference type="FunFam" id="1.10.12.10:FF:000003">
    <property type="entry name" value="1,4-dihydroxy-2-naphthoyl-CoA synthase"/>
    <property type="match status" value="1"/>
</dbReference>
<proteinExistence type="inferred from homology"/>
<dbReference type="Gene3D" id="1.10.12.10">
    <property type="entry name" value="Lyase 2-enoyl-coa Hydratase, Chain A, domain 2"/>
    <property type="match status" value="1"/>
</dbReference>
<dbReference type="AlphaFoldDB" id="A0A450YT96"/>
<protein>
    <submittedName>
        <fullName evidence="2">Naphthoate synthase</fullName>
    </submittedName>
</protein>
<evidence type="ECO:0000313" key="2">
    <source>
        <dbReference type="EMBL" id="VFK44771.1"/>
    </source>
</evidence>
<dbReference type="Pfam" id="PF00378">
    <property type="entry name" value="ECH_1"/>
    <property type="match status" value="1"/>
</dbReference>
<dbReference type="InterPro" id="IPR014748">
    <property type="entry name" value="Enoyl-CoA_hydra_C"/>
</dbReference>
<dbReference type="SUPFAM" id="SSF52096">
    <property type="entry name" value="ClpP/crotonase"/>
    <property type="match status" value="1"/>
</dbReference>
<comment type="similarity">
    <text evidence="1">Belongs to the enoyl-CoA hydratase/isomerase family.</text>
</comment>
<dbReference type="EMBL" id="CAADFS010000021">
    <property type="protein sequence ID" value="VFK44771.1"/>
    <property type="molecule type" value="Genomic_DNA"/>
</dbReference>
<dbReference type="PANTHER" id="PTHR43113">
    <property type="entry name" value="NUCLEOSIDE-DIPHOSPHATE-SUGAR EPIMERASE"/>
    <property type="match status" value="1"/>
</dbReference>
<evidence type="ECO:0000256" key="1">
    <source>
        <dbReference type="ARBA" id="ARBA00005254"/>
    </source>
</evidence>
<organism evidence="2">
    <name type="scientific">Candidatus Kentrum sp. TC</name>
    <dbReference type="NCBI Taxonomy" id="2126339"/>
    <lineage>
        <taxon>Bacteria</taxon>
        <taxon>Pseudomonadati</taxon>
        <taxon>Pseudomonadota</taxon>
        <taxon>Gammaproteobacteria</taxon>
        <taxon>Candidatus Kentrum</taxon>
    </lineage>
</organism>